<accession>R9P4S0</accession>
<gene>
    <name evidence="2" type="ORF">PHSY_003822</name>
</gene>
<sequence length="137" mass="14877">MLREATAAKSDYSASQPPCRSTESSPTLFASHIESSPHQFRFPLLRLGFVSHTVIHRLRGSKRSCLSRLLRFIDDSGIVGRPTSFNLVASGVAYLYISLFPSPTAHSTELRAQSLGILGFSPIASASNDRPSPFGPD</sequence>
<protein>
    <submittedName>
        <fullName evidence="2">E3 SUMO-protein ligase</fullName>
    </submittedName>
</protein>
<dbReference type="HOGENOM" id="CLU_1866012_0_0_1"/>
<evidence type="ECO:0000313" key="2">
    <source>
        <dbReference type="EMBL" id="GAC96242.1"/>
    </source>
</evidence>
<keyword evidence="3" id="KW-1185">Reference proteome</keyword>
<organism evidence="2 3">
    <name type="scientific">Pseudozyma hubeiensis (strain SY62)</name>
    <name type="common">Yeast</name>
    <dbReference type="NCBI Taxonomy" id="1305764"/>
    <lineage>
        <taxon>Eukaryota</taxon>
        <taxon>Fungi</taxon>
        <taxon>Dikarya</taxon>
        <taxon>Basidiomycota</taxon>
        <taxon>Ustilaginomycotina</taxon>
        <taxon>Ustilaginomycetes</taxon>
        <taxon>Ustilaginales</taxon>
        <taxon>Ustilaginaceae</taxon>
        <taxon>Pseudozyma</taxon>
    </lineage>
</organism>
<reference evidence="3" key="1">
    <citation type="journal article" date="2013" name="Genome Announc.">
        <title>Draft genome sequence of the basidiomycetous yeast-like fungus Pseudozyma hubeiensis SY62, which produces an abundant amount of the biosurfactant mannosylerythritol lipids.</title>
        <authorList>
            <person name="Konishi M."/>
            <person name="Hatada Y."/>
            <person name="Horiuchi J."/>
        </authorList>
    </citation>
    <scope>NUCLEOTIDE SEQUENCE [LARGE SCALE GENOMIC DNA]</scope>
    <source>
        <strain evidence="3">SY62</strain>
    </source>
</reference>
<dbReference type="Proteomes" id="UP000014071">
    <property type="component" value="Unassembled WGS sequence"/>
</dbReference>
<proteinExistence type="predicted"/>
<feature type="region of interest" description="Disordered" evidence="1">
    <location>
        <begin position="1"/>
        <end position="27"/>
    </location>
</feature>
<dbReference type="EMBL" id="DF238801">
    <property type="protein sequence ID" value="GAC96242.1"/>
    <property type="molecule type" value="Genomic_DNA"/>
</dbReference>
<dbReference type="RefSeq" id="XP_012189829.1">
    <property type="nucleotide sequence ID" value="XM_012334439.1"/>
</dbReference>
<evidence type="ECO:0000256" key="1">
    <source>
        <dbReference type="SAM" id="MobiDB-lite"/>
    </source>
</evidence>
<feature type="compositionally biased region" description="Polar residues" evidence="1">
    <location>
        <begin position="12"/>
        <end position="27"/>
    </location>
</feature>
<dbReference type="GeneID" id="24109108"/>
<name>R9P4S0_PSEHS</name>
<dbReference type="AlphaFoldDB" id="R9P4S0"/>
<dbReference type="GO" id="GO:0016874">
    <property type="term" value="F:ligase activity"/>
    <property type="evidence" value="ECO:0007669"/>
    <property type="project" value="UniProtKB-KW"/>
</dbReference>
<keyword evidence="2" id="KW-0436">Ligase</keyword>
<evidence type="ECO:0000313" key="3">
    <source>
        <dbReference type="Proteomes" id="UP000014071"/>
    </source>
</evidence>